<evidence type="ECO:0008006" key="3">
    <source>
        <dbReference type="Google" id="ProtNLM"/>
    </source>
</evidence>
<dbReference type="RefSeq" id="WP_188546011.1">
    <property type="nucleotide sequence ID" value="NZ_BMCU01000003.1"/>
</dbReference>
<accession>A0A917G163</accession>
<comment type="caution">
    <text evidence="1">The sequence shown here is derived from an EMBL/GenBank/DDBJ whole genome shotgun (WGS) entry which is preliminary data.</text>
</comment>
<evidence type="ECO:0000313" key="1">
    <source>
        <dbReference type="EMBL" id="GGG17201.1"/>
    </source>
</evidence>
<keyword evidence="2" id="KW-1185">Reference proteome</keyword>
<name>A0A917G163_9NOCA</name>
<evidence type="ECO:0000313" key="2">
    <source>
        <dbReference type="Proteomes" id="UP000654257"/>
    </source>
</evidence>
<dbReference type="EMBL" id="BMCU01000003">
    <property type="protein sequence ID" value="GGG17201.1"/>
    <property type="molecule type" value="Genomic_DNA"/>
</dbReference>
<protein>
    <recommendedName>
        <fullName evidence="3">Phosphate acetyltransferase</fullName>
    </recommendedName>
</protein>
<reference evidence="1" key="2">
    <citation type="submission" date="2020-09" db="EMBL/GenBank/DDBJ databases">
        <authorList>
            <person name="Sun Q."/>
            <person name="Sedlacek I."/>
        </authorList>
    </citation>
    <scope>NUCLEOTIDE SEQUENCE</scope>
    <source>
        <strain evidence="1">CCM 7905</strain>
    </source>
</reference>
<reference evidence="1" key="1">
    <citation type="journal article" date="2014" name="Int. J. Syst. Evol. Microbiol.">
        <title>Complete genome sequence of Corynebacterium casei LMG S-19264T (=DSM 44701T), isolated from a smear-ripened cheese.</title>
        <authorList>
            <consortium name="US DOE Joint Genome Institute (JGI-PGF)"/>
            <person name="Walter F."/>
            <person name="Albersmeier A."/>
            <person name="Kalinowski J."/>
            <person name="Ruckert C."/>
        </authorList>
    </citation>
    <scope>NUCLEOTIDE SEQUENCE</scope>
    <source>
        <strain evidence="1">CCM 7905</strain>
    </source>
</reference>
<dbReference type="Proteomes" id="UP000654257">
    <property type="component" value="Unassembled WGS sequence"/>
</dbReference>
<organism evidence="1 2">
    <name type="scientific">Rhodococcoides trifolii</name>
    <dbReference type="NCBI Taxonomy" id="908250"/>
    <lineage>
        <taxon>Bacteria</taxon>
        <taxon>Bacillati</taxon>
        <taxon>Actinomycetota</taxon>
        <taxon>Actinomycetes</taxon>
        <taxon>Mycobacteriales</taxon>
        <taxon>Nocardiaceae</taxon>
        <taxon>Rhodococcoides</taxon>
    </lineage>
</organism>
<dbReference type="AlphaFoldDB" id="A0A917G163"/>
<gene>
    <name evidence="1" type="ORF">GCM10007304_34200</name>
</gene>
<proteinExistence type="predicted"/>
<sequence>MSDLEYLGTLLGQLDAELQRLSSSEPDSDEQASAVDDAAAAVFKLREKVKAGYPSKKAYYLAASTDPKGIKVEGITALHGKRIHELVRDRGWLQVDDSAVLAALDDDQISRYRAVAGRGVASTFAEAREYLAAATGLA</sequence>